<name>A6GB52_9BACT</name>
<evidence type="ECO:0000313" key="2">
    <source>
        <dbReference type="EMBL" id="EDM76934.1"/>
    </source>
</evidence>
<dbReference type="InterPro" id="IPR036873">
    <property type="entry name" value="Rhodanese-like_dom_sf"/>
</dbReference>
<dbReference type="PROSITE" id="PS00380">
    <property type="entry name" value="RHODANESE_1"/>
    <property type="match status" value="1"/>
</dbReference>
<accession>A6GB52</accession>
<evidence type="ECO:0000313" key="3">
    <source>
        <dbReference type="Proteomes" id="UP000005801"/>
    </source>
</evidence>
<dbReference type="AlphaFoldDB" id="A6GB52"/>
<dbReference type="Pfam" id="PF00581">
    <property type="entry name" value="Rhodanese"/>
    <property type="match status" value="1"/>
</dbReference>
<feature type="domain" description="Rhodanese" evidence="1">
    <location>
        <begin position="86"/>
        <end position="181"/>
    </location>
</feature>
<dbReference type="PROSITE" id="PS50206">
    <property type="entry name" value="RHODANESE_3"/>
    <property type="match status" value="1"/>
</dbReference>
<sequence>MGLLLLIGLAGVSAVLAHHFDLLRDAAWLVGVSLVGALALLTAHPDLTILAEPRADEVCGAEGEEGAAEDPNLERIGIDEAKALLGKPGVTFIDARATSLYEYAHIPGAVNLPAPDAEVLLEIQSLPIAPDAQVITYCDGGSCEQSNFLGAVLESRDLCRSVRVLDGGWQAWTAADGETVQGPTRFGSGMSSSEVSP</sequence>
<dbReference type="OrthoDB" id="9789348at2"/>
<dbReference type="SMART" id="SM00450">
    <property type="entry name" value="RHOD"/>
    <property type="match status" value="1"/>
</dbReference>
<dbReference type="InterPro" id="IPR001763">
    <property type="entry name" value="Rhodanese-like_dom"/>
</dbReference>
<keyword evidence="3" id="KW-1185">Reference proteome</keyword>
<comment type="caution">
    <text evidence="2">The sequence shown here is derived from an EMBL/GenBank/DDBJ whole genome shotgun (WGS) entry which is preliminary data.</text>
</comment>
<dbReference type="Gene3D" id="3.40.250.10">
    <property type="entry name" value="Rhodanese-like domain"/>
    <property type="match status" value="1"/>
</dbReference>
<organism evidence="2 3">
    <name type="scientific">Plesiocystis pacifica SIR-1</name>
    <dbReference type="NCBI Taxonomy" id="391625"/>
    <lineage>
        <taxon>Bacteria</taxon>
        <taxon>Pseudomonadati</taxon>
        <taxon>Myxococcota</taxon>
        <taxon>Polyangia</taxon>
        <taxon>Nannocystales</taxon>
        <taxon>Nannocystaceae</taxon>
        <taxon>Plesiocystis</taxon>
    </lineage>
</organism>
<dbReference type="GO" id="GO:0004792">
    <property type="term" value="F:thiosulfate-cyanide sulfurtransferase activity"/>
    <property type="evidence" value="ECO:0007669"/>
    <property type="project" value="InterPro"/>
</dbReference>
<dbReference type="Proteomes" id="UP000005801">
    <property type="component" value="Unassembled WGS sequence"/>
</dbReference>
<evidence type="ECO:0000259" key="1">
    <source>
        <dbReference type="PROSITE" id="PS50206"/>
    </source>
</evidence>
<protein>
    <submittedName>
        <fullName evidence="2">Rhodanese-like domain protein</fullName>
    </submittedName>
</protein>
<reference evidence="2 3" key="1">
    <citation type="submission" date="2007-06" db="EMBL/GenBank/DDBJ databases">
        <authorList>
            <person name="Shimkets L."/>
            <person name="Ferriera S."/>
            <person name="Johnson J."/>
            <person name="Kravitz S."/>
            <person name="Beeson K."/>
            <person name="Sutton G."/>
            <person name="Rogers Y.-H."/>
            <person name="Friedman R."/>
            <person name="Frazier M."/>
            <person name="Venter J.C."/>
        </authorList>
    </citation>
    <scope>NUCLEOTIDE SEQUENCE [LARGE SCALE GENOMIC DNA]</scope>
    <source>
        <strain evidence="2 3">SIR-1</strain>
    </source>
</reference>
<dbReference type="SUPFAM" id="SSF52821">
    <property type="entry name" value="Rhodanese/Cell cycle control phosphatase"/>
    <property type="match status" value="1"/>
</dbReference>
<dbReference type="RefSeq" id="WP_006973943.1">
    <property type="nucleotide sequence ID" value="NZ_ABCS01000055.1"/>
</dbReference>
<dbReference type="InterPro" id="IPR001307">
    <property type="entry name" value="Thiosulphate_STrfase_CS"/>
</dbReference>
<dbReference type="STRING" id="391625.PPSIR1_37634"/>
<dbReference type="EMBL" id="ABCS01000055">
    <property type="protein sequence ID" value="EDM76934.1"/>
    <property type="molecule type" value="Genomic_DNA"/>
</dbReference>
<gene>
    <name evidence="2" type="ORF">PPSIR1_37634</name>
</gene>
<proteinExistence type="predicted"/>
<dbReference type="CDD" id="cd00158">
    <property type="entry name" value="RHOD"/>
    <property type="match status" value="1"/>
</dbReference>
<dbReference type="eggNOG" id="COG0607">
    <property type="taxonomic scope" value="Bacteria"/>
</dbReference>